<evidence type="ECO:0000313" key="2">
    <source>
        <dbReference type="Proteomes" id="UP000323707"/>
    </source>
</evidence>
<accession>A0A5M9QK84</accession>
<organism evidence="1 2">
    <name type="scientific">Helicobacter canis</name>
    <dbReference type="NCBI Taxonomy" id="29419"/>
    <lineage>
        <taxon>Bacteria</taxon>
        <taxon>Pseudomonadati</taxon>
        <taxon>Campylobacterota</taxon>
        <taxon>Epsilonproteobacteria</taxon>
        <taxon>Campylobacterales</taxon>
        <taxon>Helicobacteraceae</taxon>
        <taxon>Helicobacter</taxon>
    </lineage>
</organism>
<name>A0A5M9QK84_9HELI</name>
<comment type="caution">
    <text evidence="1">The sequence shown here is derived from an EMBL/GenBank/DDBJ whole genome shotgun (WGS) entry which is preliminary data.</text>
</comment>
<dbReference type="Proteomes" id="UP000323707">
    <property type="component" value="Unassembled WGS sequence"/>
</dbReference>
<sequence>MSANPSEDVFERELEEQLKLLQECQEARGLLPDASDPHKQGCFGCADMEQCEIRQSYVKAVYRSMNKGEAGDFAF</sequence>
<protein>
    <submittedName>
        <fullName evidence="1">Uncharacterized protein</fullName>
    </submittedName>
</protein>
<dbReference type="AlphaFoldDB" id="A0A5M9QK84"/>
<evidence type="ECO:0000313" key="1">
    <source>
        <dbReference type="EMBL" id="KAA8708631.1"/>
    </source>
</evidence>
<reference evidence="1 2" key="1">
    <citation type="submission" date="2019-09" db="EMBL/GenBank/DDBJ databases">
        <title>Draft genome sequence of various Type strains from the CCUG.</title>
        <authorList>
            <person name="Pineiro-Iglesias B."/>
            <person name="Tunovic T."/>
            <person name="Unosson C."/>
            <person name="Inganas E."/>
            <person name="Ohlen M."/>
            <person name="Cardew S."/>
            <person name="Jensie-Markopoulos S."/>
            <person name="Salva-Serra F."/>
            <person name="Jaen-Luchoro D."/>
            <person name="Karlsson R."/>
            <person name="Svensson-Stadler L."/>
            <person name="Chun J."/>
            <person name="Moore E."/>
        </authorList>
    </citation>
    <scope>NUCLEOTIDE SEQUENCE [LARGE SCALE GENOMIC DNA]</scope>
    <source>
        <strain evidence="1 2">CCUG 32756T</strain>
    </source>
</reference>
<gene>
    <name evidence="1" type="ORF">F4V45_06140</name>
</gene>
<dbReference type="EMBL" id="VXKE01000019">
    <property type="protein sequence ID" value="KAA8708631.1"/>
    <property type="molecule type" value="Genomic_DNA"/>
</dbReference>
<proteinExistence type="predicted"/>